<dbReference type="Proteomes" id="UP000001916">
    <property type="component" value="Chromosome"/>
</dbReference>
<organism evidence="1 2">
    <name type="scientific">Allomeiothermus silvanus (strain ATCC 700542 / DSM 9946 / NBRC 106475 / NCIMB 13440 / VI-R2)</name>
    <name type="common">Thermus silvanus</name>
    <dbReference type="NCBI Taxonomy" id="526227"/>
    <lineage>
        <taxon>Bacteria</taxon>
        <taxon>Thermotogati</taxon>
        <taxon>Deinococcota</taxon>
        <taxon>Deinococci</taxon>
        <taxon>Thermales</taxon>
        <taxon>Thermaceae</taxon>
        <taxon>Allomeiothermus</taxon>
    </lineage>
</organism>
<dbReference type="AlphaFoldDB" id="D7BB27"/>
<dbReference type="SUPFAM" id="SSF109604">
    <property type="entry name" value="HD-domain/PDEase-like"/>
    <property type="match status" value="1"/>
</dbReference>
<dbReference type="InterPro" id="IPR009218">
    <property type="entry name" value="HD_phosphohydro"/>
</dbReference>
<dbReference type="eggNOG" id="COG4339">
    <property type="taxonomic scope" value="Bacteria"/>
</dbReference>
<evidence type="ECO:0000313" key="2">
    <source>
        <dbReference type="Proteomes" id="UP000001916"/>
    </source>
</evidence>
<gene>
    <name evidence="1" type="ordered locus">Mesil_2551</name>
</gene>
<dbReference type="EMBL" id="CP002042">
    <property type="protein sequence ID" value="ADH64401.1"/>
    <property type="molecule type" value="Genomic_DNA"/>
</dbReference>
<name>D7BB27_ALLS1</name>
<sequence>MKSARNKLARRWHQLMGTLGIAVALRSKHAFEEAAWGVFEDLCRRYSEPHRAYHNLSHLEALFSLLDEYEIPERPAVALAVWFHDAVYDPTRTDNEERSALLAQTQLKGLELKASLRERVGELIRATQTHQPTDATAVWLLDADLAILGSEPQVYFAYARAIRLEYAWMPQERYREGRVRILTGFLERPQIYHTAPFRQRFEASARQNLTEEVLRLRKTGGERSQTLT</sequence>
<dbReference type="RefSeq" id="WP_013158942.1">
    <property type="nucleotide sequence ID" value="NC_014212.1"/>
</dbReference>
<reference evidence="1 2" key="1">
    <citation type="journal article" date="2010" name="Stand. Genomic Sci.">
        <title>Complete genome sequence of Meiothermus silvanus type strain (VI-R2).</title>
        <authorList>
            <person name="Sikorski J."/>
            <person name="Tindall B.J."/>
            <person name="Lowry S."/>
            <person name="Lucas S."/>
            <person name="Nolan M."/>
            <person name="Copeland A."/>
            <person name="Glavina Del Rio T."/>
            <person name="Tice H."/>
            <person name="Cheng J.F."/>
            <person name="Han C."/>
            <person name="Pitluck S."/>
            <person name="Liolios K."/>
            <person name="Ivanova N."/>
            <person name="Mavromatis K."/>
            <person name="Mikhailova N."/>
            <person name="Pati A."/>
            <person name="Goodwin L."/>
            <person name="Chen A."/>
            <person name="Palaniappan K."/>
            <person name="Land M."/>
            <person name="Hauser L."/>
            <person name="Chang Y.J."/>
            <person name="Jeffries C.D."/>
            <person name="Rohde M."/>
            <person name="Goker M."/>
            <person name="Woyke T."/>
            <person name="Bristow J."/>
            <person name="Eisen J.A."/>
            <person name="Markowitz V."/>
            <person name="Hugenholtz P."/>
            <person name="Kyrpides N.C."/>
            <person name="Klenk H.P."/>
            <person name="Lapidus A."/>
        </authorList>
    </citation>
    <scope>NUCLEOTIDE SEQUENCE [LARGE SCALE GENOMIC DNA]</scope>
    <source>
        <strain evidence="2">ATCC 700542 / DSM 9946 / VI-R2</strain>
    </source>
</reference>
<protein>
    <recommendedName>
        <fullName evidence="3">Metal-dependent HD superfamily phosphohydrolase</fullName>
    </recommendedName>
</protein>
<keyword evidence="2" id="KW-1185">Reference proteome</keyword>
<dbReference type="Gene3D" id="1.10.3210.10">
    <property type="entry name" value="Hypothetical protein af1432"/>
    <property type="match status" value="1"/>
</dbReference>
<dbReference type="KEGG" id="msv:Mesil_2551"/>
<proteinExistence type="predicted"/>
<dbReference type="HOGENOM" id="CLU_051795_2_0_0"/>
<dbReference type="PIRSF" id="PIRSF035170">
    <property type="entry name" value="HD_phosphohydro"/>
    <property type="match status" value="1"/>
</dbReference>
<evidence type="ECO:0008006" key="3">
    <source>
        <dbReference type="Google" id="ProtNLM"/>
    </source>
</evidence>
<dbReference type="PANTHER" id="PTHR21174:SF0">
    <property type="entry name" value="HD PHOSPHOHYDROLASE FAMILY PROTEIN-RELATED"/>
    <property type="match status" value="1"/>
</dbReference>
<accession>D7BB27</accession>
<dbReference type="PANTHER" id="PTHR21174">
    <property type="match status" value="1"/>
</dbReference>
<dbReference type="STRING" id="526227.Mesil_2551"/>
<evidence type="ECO:0000313" key="1">
    <source>
        <dbReference type="EMBL" id="ADH64401.1"/>
    </source>
</evidence>